<dbReference type="AlphaFoldDB" id="Q896S6"/>
<dbReference type="InterPro" id="IPR001387">
    <property type="entry name" value="Cro/C1-type_HTH"/>
</dbReference>
<dbReference type="SMART" id="SM00530">
    <property type="entry name" value="HTH_XRE"/>
    <property type="match status" value="1"/>
</dbReference>
<dbReference type="SUPFAM" id="SSF47413">
    <property type="entry name" value="lambda repressor-like DNA-binding domains"/>
    <property type="match status" value="1"/>
</dbReference>
<dbReference type="STRING" id="212717.CTC_00922"/>
<dbReference type="RefSeq" id="WP_011099176.1">
    <property type="nucleotide sequence ID" value="NC_004557.1"/>
</dbReference>
<name>Q896S6_CLOTE</name>
<dbReference type="CDD" id="cd00093">
    <property type="entry name" value="HTH_XRE"/>
    <property type="match status" value="1"/>
</dbReference>
<dbReference type="GeneID" id="24252881"/>
<dbReference type="InterPro" id="IPR010982">
    <property type="entry name" value="Lambda_DNA-bd_dom_sf"/>
</dbReference>
<protein>
    <submittedName>
        <fullName evidence="4">Putative transcriptional regulator</fullName>
    </submittedName>
</protein>
<feature type="transmembrane region" description="Helical" evidence="2">
    <location>
        <begin position="94"/>
        <end position="122"/>
    </location>
</feature>
<keyword evidence="2" id="KW-1133">Transmembrane helix</keyword>
<evidence type="ECO:0000313" key="4">
    <source>
        <dbReference type="EMBL" id="AAO35514.1"/>
    </source>
</evidence>
<dbReference type="HOGENOM" id="CLU_066192_2_6_9"/>
<keyword evidence="2" id="KW-0812">Transmembrane</keyword>
<accession>Q896S6</accession>
<evidence type="ECO:0000259" key="3">
    <source>
        <dbReference type="PROSITE" id="PS50943"/>
    </source>
</evidence>
<dbReference type="EMBL" id="AE015927">
    <property type="protein sequence ID" value="AAO35514.1"/>
    <property type="molecule type" value="Genomic_DNA"/>
</dbReference>
<dbReference type="PROSITE" id="PS50943">
    <property type="entry name" value="HTH_CROC1"/>
    <property type="match status" value="1"/>
</dbReference>
<proteinExistence type="predicted"/>
<dbReference type="PANTHER" id="PTHR46558:SF11">
    <property type="entry name" value="HTH-TYPE TRANSCRIPTIONAL REGULATOR XRE"/>
    <property type="match status" value="1"/>
</dbReference>
<dbReference type="Pfam" id="PF01381">
    <property type="entry name" value="HTH_3"/>
    <property type="match status" value="1"/>
</dbReference>
<gene>
    <name evidence="4" type="ordered locus">CTC_00922</name>
</gene>
<keyword evidence="5" id="KW-1185">Reference proteome</keyword>
<evidence type="ECO:0000256" key="1">
    <source>
        <dbReference type="ARBA" id="ARBA00023125"/>
    </source>
</evidence>
<dbReference type="KEGG" id="ctc:CTC_00922"/>
<dbReference type="Proteomes" id="UP000001412">
    <property type="component" value="Chromosome"/>
</dbReference>
<evidence type="ECO:0000256" key="2">
    <source>
        <dbReference type="SAM" id="Phobius"/>
    </source>
</evidence>
<reference evidence="4 5" key="1">
    <citation type="journal article" date="2003" name="Proc. Natl. Acad. Sci. U.S.A.">
        <title>The genome sequence of Clostridium tetani, the causative agent of tetanus disease.</title>
        <authorList>
            <person name="Brueggemann H."/>
            <person name="Baumer S."/>
            <person name="Fricke W.F."/>
            <person name="Wiezer A."/>
            <person name="Liesegang H."/>
            <person name="Decker I."/>
            <person name="Herzberg C."/>
            <person name="Martinez-Arias R."/>
            <person name="Merkl R."/>
            <person name="Henne A."/>
            <person name="Gottschalk G."/>
        </authorList>
    </citation>
    <scope>NUCLEOTIDE SEQUENCE [LARGE SCALE GENOMIC DNA]</scope>
    <source>
        <strain evidence="5">Massachusetts / E88</strain>
    </source>
</reference>
<evidence type="ECO:0000313" key="5">
    <source>
        <dbReference type="Proteomes" id="UP000001412"/>
    </source>
</evidence>
<dbReference type="Gene3D" id="1.10.260.40">
    <property type="entry name" value="lambda repressor-like DNA-binding domains"/>
    <property type="match status" value="1"/>
</dbReference>
<dbReference type="PANTHER" id="PTHR46558">
    <property type="entry name" value="TRACRIPTIONAL REGULATORY PROTEIN-RELATED-RELATED"/>
    <property type="match status" value="1"/>
</dbReference>
<sequence>MEISERLQQLRKLANYSQEQLADMLGVSRQAISKWESGQSNPDISNVIKLSGIYNVSTDYILIGKEPNSELTENKMETKCKVEKKTYIPISKKALSIIAIIGSTAVITIIFIAALTAIAFFIKRRK</sequence>
<feature type="domain" description="HTH cro/C1-type" evidence="3">
    <location>
        <begin position="7"/>
        <end position="61"/>
    </location>
</feature>
<keyword evidence="2" id="KW-0472">Membrane</keyword>
<keyword evidence="1" id="KW-0238">DNA-binding</keyword>
<organism evidence="4 5">
    <name type="scientific">Clostridium tetani (strain Massachusetts / E88)</name>
    <dbReference type="NCBI Taxonomy" id="212717"/>
    <lineage>
        <taxon>Bacteria</taxon>
        <taxon>Bacillati</taxon>
        <taxon>Bacillota</taxon>
        <taxon>Clostridia</taxon>
        <taxon>Eubacteriales</taxon>
        <taxon>Clostridiaceae</taxon>
        <taxon>Clostridium</taxon>
    </lineage>
</organism>
<dbReference type="OrthoDB" id="9801008at2"/>
<dbReference type="GO" id="GO:0003677">
    <property type="term" value="F:DNA binding"/>
    <property type="evidence" value="ECO:0007669"/>
    <property type="project" value="UniProtKB-KW"/>
</dbReference>